<accession>A0A6A6XIA0</accession>
<reference evidence="1" key="1">
    <citation type="journal article" date="2020" name="Stud. Mycol.">
        <title>101 Dothideomycetes genomes: a test case for predicting lifestyles and emergence of pathogens.</title>
        <authorList>
            <person name="Haridas S."/>
            <person name="Albert R."/>
            <person name="Binder M."/>
            <person name="Bloem J."/>
            <person name="Labutti K."/>
            <person name="Salamov A."/>
            <person name="Andreopoulos B."/>
            <person name="Baker S."/>
            <person name="Barry K."/>
            <person name="Bills G."/>
            <person name="Bluhm B."/>
            <person name="Cannon C."/>
            <person name="Castanera R."/>
            <person name="Culley D."/>
            <person name="Daum C."/>
            <person name="Ezra D."/>
            <person name="Gonzalez J."/>
            <person name="Henrissat B."/>
            <person name="Kuo A."/>
            <person name="Liang C."/>
            <person name="Lipzen A."/>
            <person name="Lutzoni F."/>
            <person name="Magnuson J."/>
            <person name="Mondo S."/>
            <person name="Nolan M."/>
            <person name="Ohm R."/>
            <person name="Pangilinan J."/>
            <person name="Park H.-J."/>
            <person name="Ramirez L."/>
            <person name="Alfaro M."/>
            <person name="Sun H."/>
            <person name="Tritt A."/>
            <person name="Yoshinaga Y."/>
            <person name="Zwiers L.-H."/>
            <person name="Turgeon B."/>
            <person name="Goodwin S."/>
            <person name="Spatafora J."/>
            <person name="Crous P."/>
            <person name="Grigoriev I."/>
        </authorList>
    </citation>
    <scope>NUCLEOTIDE SEQUENCE</scope>
    <source>
        <strain evidence="1">CBS 109.77</strain>
    </source>
</reference>
<dbReference type="SUPFAM" id="SSF53335">
    <property type="entry name" value="S-adenosyl-L-methionine-dependent methyltransferases"/>
    <property type="match status" value="1"/>
</dbReference>
<evidence type="ECO:0000313" key="2">
    <source>
        <dbReference type="Proteomes" id="UP000799757"/>
    </source>
</evidence>
<sequence>MRYIRFLKTPRNVHEKNSTNCHISCLITITSDLGDSFIPNHVTLSAELCSESSGEVLVKSTVQWTAGMRSLPISLAFNERRHSFPVLVRVGVMQRSSYDDYNILSAPNVCGVVSAWSAPLYLANGAKQAVKLVERRFSSSGERNIRIWEETGESIARHLWDAGITLSCCLNEIVDKENAGGRETLAKVLRTPKGKERLQVLELGTGCGMVGITIAQRVVNADIILTDLPEAEEIVQKNMTQATLAKDSTLSFQTLDWEIELPRELNSSSECPHCTQLDLIVAADCTYNPDSSPALVKTMSRLAQSSPNSVIVVAMKMRHSSEEIFFSLMSKAGFTTTDPIPFPLPGDEIQGEEVVYVHLYRYKPSDRYIEASPNESCLAR</sequence>
<dbReference type="Proteomes" id="UP000799757">
    <property type="component" value="Unassembled WGS sequence"/>
</dbReference>
<protein>
    <submittedName>
        <fullName evidence="1">Uncharacterized protein</fullName>
    </submittedName>
</protein>
<dbReference type="OrthoDB" id="413520at2759"/>
<gene>
    <name evidence="1" type="ORF">K505DRAFT_239511</name>
</gene>
<dbReference type="GO" id="GO:0005829">
    <property type="term" value="C:cytosol"/>
    <property type="evidence" value="ECO:0007669"/>
    <property type="project" value="TreeGrafter"/>
</dbReference>
<dbReference type="InterPro" id="IPR019410">
    <property type="entry name" value="Methyltransf_16"/>
</dbReference>
<proteinExistence type="predicted"/>
<dbReference type="Pfam" id="PF10294">
    <property type="entry name" value="Methyltransf_16"/>
    <property type="match status" value="1"/>
</dbReference>
<evidence type="ECO:0000313" key="1">
    <source>
        <dbReference type="EMBL" id="KAF2795635.1"/>
    </source>
</evidence>
<dbReference type="Gene3D" id="3.40.50.150">
    <property type="entry name" value="Vaccinia Virus protein VP39"/>
    <property type="match status" value="1"/>
</dbReference>
<dbReference type="PANTHER" id="PTHR14614:SF132">
    <property type="entry name" value="PROTEIN-LYSINE METHYLTRANSFERASE C42C1.13"/>
    <property type="match status" value="1"/>
</dbReference>
<name>A0A6A6XIA0_9PLEO</name>
<dbReference type="PANTHER" id="PTHR14614">
    <property type="entry name" value="HEPATOCELLULAR CARCINOMA-ASSOCIATED ANTIGEN"/>
    <property type="match status" value="1"/>
</dbReference>
<organism evidence="1 2">
    <name type="scientific">Melanomma pulvis-pyrius CBS 109.77</name>
    <dbReference type="NCBI Taxonomy" id="1314802"/>
    <lineage>
        <taxon>Eukaryota</taxon>
        <taxon>Fungi</taxon>
        <taxon>Dikarya</taxon>
        <taxon>Ascomycota</taxon>
        <taxon>Pezizomycotina</taxon>
        <taxon>Dothideomycetes</taxon>
        <taxon>Pleosporomycetidae</taxon>
        <taxon>Pleosporales</taxon>
        <taxon>Melanommataceae</taxon>
        <taxon>Melanomma</taxon>
    </lineage>
</organism>
<dbReference type="AlphaFoldDB" id="A0A6A6XIA0"/>
<dbReference type="EMBL" id="MU001853">
    <property type="protein sequence ID" value="KAF2795635.1"/>
    <property type="molecule type" value="Genomic_DNA"/>
</dbReference>
<dbReference type="InterPro" id="IPR029063">
    <property type="entry name" value="SAM-dependent_MTases_sf"/>
</dbReference>
<keyword evidence="2" id="KW-1185">Reference proteome</keyword>
<dbReference type="GO" id="GO:0008757">
    <property type="term" value="F:S-adenosylmethionine-dependent methyltransferase activity"/>
    <property type="evidence" value="ECO:0007669"/>
    <property type="project" value="UniProtKB-ARBA"/>
</dbReference>